<evidence type="ECO:0000313" key="1">
    <source>
        <dbReference type="EMBL" id="TCJ95966.1"/>
    </source>
</evidence>
<dbReference type="Gene3D" id="3.55.50.10">
    <property type="entry name" value="Baseplate protein-like domains"/>
    <property type="match status" value="1"/>
</dbReference>
<dbReference type="InterPro" id="IPR052726">
    <property type="entry name" value="Phage_Baseplate_Hub"/>
</dbReference>
<name>A0A4R1FLQ1_9PAST</name>
<dbReference type="SUPFAM" id="SSF69279">
    <property type="entry name" value="Phage tail proteins"/>
    <property type="match status" value="1"/>
</dbReference>
<gene>
    <name evidence="1" type="ORF">EV694_1969</name>
</gene>
<protein>
    <recommendedName>
        <fullName evidence="3">Phage protein D</fullName>
    </recommendedName>
</protein>
<dbReference type="PANTHER" id="PTHR35862">
    <property type="entry name" value="FELS-2 PROPHAGE PROTEIN"/>
    <property type="match status" value="1"/>
</dbReference>
<reference evidence="1 2" key="1">
    <citation type="submission" date="2019-03" db="EMBL/GenBank/DDBJ databases">
        <title>Genomic Encyclopedia of Type Strains, Phase IV (KMG-IV): sequencing the most valuable type-strain genomes for metagenomic binning, comparative biology and taxonomic classification.</title>
        <authorList>
            <person name="Goeker M."/>
        </authorList>
    </citation>
    <scope>NUCLEOTIDE SEQUENCE [LARGE SCALE GENOMIC DNA]</scope>
    <source>
        <strain evidence="1 2">DSM 15534</strain>
    </source>
</reference>
<dbReference type="EMBL" id="SMFT01000005">
    <property type="protein sequence ID" value="TCJ95966.1"/>
    <property type="molecule type" value="Genomic_DNA"/>
</dbReference>
<accession>A0A4R1FLQ1</accession>
<keyword evidence="2" id="KW-1185">Reference proteome</keyword>
<comment type="caution">
    <text evidence="1">The sequence shown here is derived from an EMBL/GenBank/DDBJ whole genome shotgun (WGS) entry which is preliminary data.</text>
</comment>
<sequence length="358" mass="40128">MIKVAKPDFSLFYEKTNITAEIEPYLIELSYTDYLEGQSDELTVKFEDIAGKWIRAWFPTQGDKLLAAIGYQGQQLVEIGAFEIDEVEYYYKPTYLCLKALSTGISRANRTLKPKAYENTTLAQIVAKVAANLKLKVVGTIKPIPIKRITQYQERDVEFLTRLAREYHHSFKIVGDQLVFTDKNALGQSEAVLILEEQDTISLRLRDRIKDTAKSVNISGFDTNGKKLLKKTQKTTALRPDMPQATPASGDELVVVARGESVEQIEARGQSALAEQNEDQCAGEIKLVGNPELVAGATIVLRNLGVFSGKYLIKSSRHTLSRGQGYTTDIEIRMIEFIPDDLQAEEDLAEEEIDDENP</sequence>
<dbReference type="AlphaFoldDB" id="A0A4R1FLQ1"/>
<dbReference type="Pfam" id="PF05954">
    <property type="entry name" value="Phage_GPD"/>
    <property type="match status" value="1"/>
</dbReference>
<organism evidence="1 2">
    <name type="scientific">Volucribacter psittacicida</name>
    <dbReference type="NCBI Taxonomy" id="203482"/>
    <lineage>
        <taxon>Bacteria</taxon>
        <taxon>Pseudomonadati</taxon>
        <taxon>Pseudomonadota</taxon>
        <taxon>Gammaproteobacteria</taxon>
        <taxon>Pasteurellales</taxon>
        <taxon>Pasteurellaceae</taxon>
        <taxon>Volucribacter</taxon>
    </lineage>
</organism>
<evidence type="ECO:0008006" key="3">
    <source>
        <dbReference type="Google" id="ProtNLM"/>
    </source>
</evidence>
<proteinExistence type="predicted"/>
<evidence type="ECO:0000313" key="2">
    <source>
        <dbReference type="Proteomes" id="UP000294702"/>
    </source>
</evidence>
<dbReference type="PANTHER" id="PTHR35862:SF1">
    <property type="entry name" value="FELS-2 PROPHAGE PROTEIN"/>
    <property type="match status" value="1"/>
</dbReference>
<dbReference type="Proteomes" id="UP000294702">
    <property type="component" value="Unassembled WGS sequence"/>
</dbReference>
<dbReference type="RefSeq" id="WP_132691943.1">
    <property type="nucleotide sequence ID" value="NZ_SMFT01000005.1"/>
</dbReference>
<dbReference type="OrthoDB" id="4070623at2"/>